<feature type="non-terminal residue" evidence="1">
    <location>
        <position position="1"/>
    </location>
</feature>
<accession>A0A401TRK7</accession>
<protein>
    <submittedName>
        <fullName evidence="1">Uncharacterized protein</fullName>
    </submittedName>
</protein>
<proteinExistence type="predicted"/>
<dbReference type="Proteomes" id="UP000287033">
    <property type="component" value="Unassembled WGS sequence"/>
</dbReference>
<dbReference type="EMBL" id="BEZZ01154411">
    <property type="protein sequence ID" value="GCC45301.1"/>
    <property type="molecule type" value="Genomic_DNA"/>
</dbReference>
<organism evidence="1 2">
    <name type="scientific">Chiloscyllium punctatum</name>
    <name type="common">Brownbanded bambooshark</name>
    <name type="synonym">Hemiscyllium punctatum</name>
    <dbReference type="NCBI Taxonomy" id="137246"/>
    <lineage>
        <taxon>Eukaryota</taxon>
        <taxon>Metazoa</taxon>
        <taxon>Chordata</taxon>
        <taxon>Craniata</taxon>
        <taxon>Vertebrata</taxon>
        <taxon>Chondrichthyes</taxon>
        <taxon>Elasmobranchii</taxon>
        <taxon>Galeomorphii</taxon>
        <taxon>Galeoidea</taxon>
        <taxon>Orectolobiformes</taxon>
        <taxon>Hemiscylliidae</taxon>
        <taxon>Chiloscyllium</taxon>
    </lineage>
</organism>
<name>A0A401TRK7_CHIPU</name>
<evidence type="ECO:0000313" key="2">
    <source>
        <dbReference type="Proteomes" id="UP000287033"/>
    </source>
</evidence>
<dbReference type="AlphaFoldDB" id="A0A401TRK7"/>
<sequence>RRRRTGMAVEEAHGGHHQRLGILGMLGHPRLAWLQEHRIGGVADADEAETPGFVERRQPR</sequence>
<comment type="caution">
    <text evidence="1">The sequence shown here is derived from an EMBL/GenBank/DDBJ whole genome shotgun (WGS) entry which is preliminary data.</text>
</comment>
<evidence type="ECO:0000313" key="1">
    <source>
        <dbReference type="EMBL" id="GCC45301.1"/>
    </source>
</evidence>
<keyword evidence="2" id="KW-1185">Reference proteome</keyword>
<gene>
    <name evidence="1" type="ORF">chiPu_0029346</name>
</gene>
<reference evidence="1 2" key="1">
    <citation type="journal article" date="2018" name="Nat. Ecol. Evol.">
        <title>Shark genomes provide insights into elasmobranch evolution and the origin of vertebrates.</title>
        <authorList>
            <person name="Hara Y"/>
            <person name="Yamaguchi K"/>
            <person name="Onimaru K"/>
            <person name="Kadota M"/>
            <person name="Koyanagi M"/>
            <person name="Keeley SD"/>
            <person name="Tatsumi K"/>
            <person name="Tanaka K"/>
            <person name="Motone F"/>
            <person name="Kageyama Y"/>
            <person name="Nozu R"/>
            <person name="Adachi N"/>
            <person name="Nishimura O"/>
            <person name="Nakagawa R"/>
            <person name="Tanegashima C"/>
            <person name="Kiyatake I"/>
            <person name="Matsumoto R"/>
            <person name="Murakumo K"/>
            <person name="Nishida K"/>
            <person name="Terakita A"/>
            <person name="Kuratani S"/>
            <person name="Sato K"/>
            <person name="Hyodo S Kuraku.S."/>
        </authorList>
    </citation>
    <scope>NUCLEOTIDE SEQUENCE [LARGE SCALE GENOMIC DNA]</scope>
</reference>